<dbReference type="AlphaFoldDB" id="X1S3V1"/>
<comment type="caution">
    <text evidence="1">The sequence shown here is derived from an EMBL/GenBank/DDBJ whole genome shotgun (WGS) entry which is preliminary data.</text>
</comment>
<evidence type="ECO:0000313" key="1">
    <source>
        <dbReference type="EMBL" id="GAI70110.1"/>
    </source>
</evidence>
<gene>
    <name evidence="1" type="ORF">S12H4_09207</name>
</gene>
<protein>
    <submittedName>
        <fullName evidence="1">Uncharacterized protein</fullName>
    </submittedName>
</protein>
<reference evidence="1" key="1">
    <citation type="journal article" date="2014" name="Front. Microbiol.">
        <title>High frequency of phylogenetically diverse reductive dehalogenase-homologous genes in deep subseafloor sedimentary metagenomes.</title>
        <authorList>
            <person name="Kawai M."/>
            <person name="Futagami T."/>
            <person name="Toyoda A."/>
            <person name="Takaki Y."/>
            <person name="Nishi S."/>
            <person name="Hori S."/>
            <person name="Arai W."/>
            <person name="Tsubouchi T."/>
            <person name="Morono Y."/>
            <person name="Uchiyama I."/>
            <person name="Ito T."/>
            <person name="Fujiyama A."/>
            <person name="Inagaki F."/>
            <person name="Takami H."/>
        </authorList>
    </citation>
    <scope>NUCLEOTIDE SEQUENCE</scope>
    <source>
        <strain evidence="1">Expedition CK06-06</strain>
    </source>
</reference>
<feature type="non-terminal residue" evidence="1">
    <location>
        <position position="1"/>
    </location>
</feature>
<name>X1S3V1_9ZZZZ</name>
<proteinExistence type="predicted"/>
<accession>X1S3V1</accession>
<organism evidence="1">
    <name type="scientific">marine sediment metagenome</name>
    <dbReference type="NCBI Taxonomy" id="412755"/>
    <lineage>
        <taxon>unclassified sequences</taxon>
        <taxon>metagenomes</taxon>
        <taxon>ecological metagenomes</taxon>
    </lineage>
</organism>
<dbReference type="EMBL" id="BARW01003692">
    <property type="protein sequence ID" value="GAI70110.1"/>
    <property type="molecule type" value="Genomic_DNA"/>
</dbReference>
<sequence>KQAVSTIRPNLSELKTGINTGQGLNPIIHLLPRTWQ</sequence>